<dbReference type="PANTHER" id="PTHR43415:SF3">
    <property type="entry name" value="GNAT-FAMILY ACETYLTRANSFERASE"/>
    <property type="match status" value="1"/>
</dbReference>
<dbReference type="InterPro" id="IPR000182">
    <property type="entry name" value="GNAT_dom"/>
</dbReference>
<dbReference type="GeneID" id="25416183"/>
<dbReference type="EMBL" id="KL584703">
    <property type="protein sequence ID" value="KEQ76472.1"/>
    <property type="molecule type" value="Genomic_DNA"/>
</dbReference>
<keyword evidence="2" id="KW-0808">Transferase</keyword>
<sequence>MFFTERLMLRGIDPEVDNAIFLQWTNNVESVNSITTSGPHPWSRERAKQLVEGRTKNADALPWFIICERPTPENEPASVLGPNDDYYRTADGQARYPAIGMLTMTKIGGATDVSRTVAFGILFDQSHQGKGLGTEVLRWFCNYTFSTLGYHRIELQMDAKNAKASNCYRKVGFVEEGRQRKKFWLEGEWRDVVGMAMLEEEWFKEHRLRDD</sequence>
<dbReference type="OrthoDB" id="64477at2759"/>
<dbReference type="AlphaFoldDB" id="A0A074X382"/>
<dbReference type="InterPro" id="IPR016181">
    <property type="entry name" value="Acyl_CoA_acyltransferase"/>
</dbReference>
<feature type="domain" description="N-acetyltransferase" evidence="1">
    <location>
        <begin position="51"/>
        <end position="200"/>
    </location>
</feature>
<name>A0A074X382_9PEZI</name>
<dbReference type="Pfam" id="PF13302">
    <property type="entry name" value="Acetyltransf_3"/>
    <property type="match status" value="1"/>
</dbReference>
<proteinExistence type="predicted"/>
<dbReference type="Gene3D" id="3.40.630.30">
    <property type="match status" value="1"/>
</dbReference>
<keyword evidence="2" id="KW-0012">Acyltransferase</keyword>
<evidence type="ECO:0000259" key="1">
    <source>
        <dbReference type="PROSITE" id="PS51186"/>
    </source>
</evidence>
<dbReference type="SUPFAM" id="SSF55729">
    <property type="entry name" value="Acyl-CoA N-acyltransferases (Nat)"/>
    <property type="match status" value="1"/>
</dbReference>
<accession>A0A074X382</accession>
<reference evidence="2 3" key="1">
    <citation type="journal article" date="2014" name="BMC Genomics">
        <title>Genome sequencing of four Aureobasidium pullulans varieties: biotechnological potential, stress tolerance, and description of new species.</title>
        <authorList>
            <person name="Gostin Ar C."/>
            <person name="Ohm R.A."/>
            <person name="Kogej T."/>
            <person name="Sonjak S."/>
            <person name="Turk M."/>
            <person name="Zajc J."/>
            <person name="Zalar P."/>
            <person name="Grube M."/>
            <person name="Sun H."/>
            <person name="Han J."/>
            <person name="Sharma A."/>
            <person name="Chiniquy J."/>
            <person name="Ngan C.Y."/>
            <person name="Lipzen A."/>
            <person name="Barry K."/>
            <person name="Grigoriev I.V."/>
            <person name="Gunde-Cimerman N."/>
        </authorList>
    </citation>
    <scope>NUCLEOTIDE SEQUENCE [LARGE SCALE GENOMIC DNA]</scope>
    <source>
        <strain evidence="2 3">CBS 147.97</strain>
    </source>
</reference>
<keyword evidence="3" id="KW-1185">Reference proteome</keyword>
<dbReference type="GO" id="GO:0016747">
    <property type="term" value="F:acyltransferase activity, transferring groups other than amino-acyl groups"/>
    <property type="evidence" value="ECO:0007669"/>
    <property type="project" value="InterPro"/>
</dbReference>
<dbReference type="HOGENOM" id="CLU_013985_3_2_1"/>
<dbReference type="PROSITE" id="PS51186">
    <property type="entry name" value="GNAT"/>
    <property type="match status" value="1"/>
</dbReference>
<dbReference type="CDD" id="cd04301">
    <property type="entry name" value="NAT_SF"/>
    <property type="match status" value="1"/>
</dbReference>
<evidence type="ECO:0000313" key="2">
    <source>
        <dbReference type="EMBL" id="KEQ76472.1"/>
    </source>
</evidence>
<gene>
    <name evidence="2" type="ORF">M436DRAFT_78224</name>
</gene>
<dbReference type="RefSeq" id="XP_013431298.1">
    <property type="nucleotide sequence ID" value="XM_013575844.1"/>
</dbReference>
<dbReference type="PANTHER" id="PTHR43415">
    <property type="entry name" value="SPERMIDINE N(1)-ACETYLTRANSFERASE"/>
    <property type="match status" value="1"/>
</dbReference>
<evidence type="ECO:0000313" key="3">
    <source>
        <dbReference type="Proteomes" id="UP000027730"/>
    </source>
</evidence>
<organism evidence="2 3">
    <name type="scientific">Aureobasidium namibiae CBS 147.97</name>
    <dbReference type="NCBI Taxonomy" id="1043004"/>
    <lineage>
        <taxon>Eukaryota</taxon>
        <taxon>Fungi</taxon>
        <taxon>Dikarya</taxon>
        <taxon>Ascomycota</taxon>
        <taxon>Pezizomycotina</taxon>
        <taxon>Dothideomycetes</taxon>
        <taxon>Dothideomycetidae</taxon>
        <taxon>Dothideales</taxon>
        <taxon>Saccotheciaceae</taxon>
        <taxon>Aureobasidium</taxon>
    </lineage>
</organism>
<protein>
    <submittedName>
        <fullName evidence="2">Acyl-CoA N-acyltransferase</fullName>
    </submittedName>
</protein>
<dbReference type="Proteomes" id="UP000027730">
    <property type="component" value="Unassembled WGS sequence"/>
</dbReference>